<dbReference type="InterPro" id="IPR046348">
    <property type="entry name" value="SIS_dom_sf"/>
</dbReference>
<evidence type="ECO:0000313" key="5">
    <source>
        <dbReference type="Proteomes" id="UP001501736"/>
    </source>
</evidence>
<dbReference type="EMBL" id="BAAAYG010000010">
    <property type="protein sequence ID" value="GAA3286872.1"/>
    <property type="molecule type" value="Genomic_DNA"/>
</dbReference>
<feature type="compositionally biased region" description="Basic and acidic residues" evidence="2">
    <location>
        <begin position="1"/>
        <end position="11"/>
    </location>
</feature>
<accession>A0ABP6RE71</accession>
<reference evidence="5" key="1">
    <citation type="journal article" date="2019" name="Int. J. Syst. Evol. Microbiol.">
        <title>The Global Catalogue of Microorganisms (GCM) 10K type strain sequencing project: providing services to taxonomists for standard genome sequencing and annotation.</title>
        <authorList>
            <consortium name="The Broad Institute Genomics Platform"/>
            <consortium name="The Broad Institute Genome Sequencing Center for Infectious Disease"/>
            <person name="Wu L."/>
            <person name="Ma J."/>
        </authorList>
    </citation>
    <scope>NUCLEOTIDE SEQUENCE [LARGE SCALE GENOMIC DNA]</scope>
    <source>
        <strain evidence="5">JCM 11483</strain>
    </source>
</reference>
<dbReference type="InterPro" id="IPR001347">
    <property type="entry name" value="SIS_dom"/>
</dbReference>
<dbReference type="PROSITE" id="PS51464">
    <property type="entry name" value="SIS"/>
    <property type="match status" value="1"/>
</dbReference>
<comment type="caution">
    <text evidence="4">The sequence shown here is derived from an EMBL/GenBank/DDBJ whole genome shotgun (WGS) entry which is preliminary data.</text>
</comment>
<dbReference type="NCBIfam" id="TIGR03127">
    <property type="entry name" value="RuMP_HxlB"/>
    <property type="match status" value="1"/>
</dbReference>
<proteinExistence type="inferred from homology"/>
<feature type="region of interest" description="Disordered" evidence="2">
    <location>
        <begin position="1"/>
        <end position="25"/>
    </location>
</feature>
<organism evidence="4 5">
    <name type="scientific">Nesterenkonia halobia</name>
    <dbReference type="NCBI Taxonomy" id="37922"/>
    <lineage>
        <taxon>Bacteria</taxon>
        <taxon>Bacillati</taxon>
        <taxon>Actinomycetota</taxon>
        <taxon>Actinomycetes</taxon>
        <taxon>Micrococcales</taxon>
        <taxon>Micrococcaceae</taxon>
        <taxon>Nesterenkonia</taxon>
    </lineage>
</organism>
<dbReference type="CDD" id="cd05005">
    <property type="entry name" value="SIS_PHI"/>
    <property type="match status" value="1"/>
</dbReference>
<name>A0ABP6RE71_9MICC</name>
<dbReference type="Proteomes" id="UP001501736">
    <property type="component" value="Unassembled WGS sequence"/>
</dbReference>
<keyword evidence="5" id="KW-1185">Reference proteome</keyword>
<protein>
    <recommendedName>
        <fullName evidence="3">SIS domain-containing protein</fullName>
    </recommendedName>
</protein>
<evidence type="ECO:0000256" key="2">
    <source>
        <dbReference type="SAM" id="MobiDB-lite"/>
    </source>
</evidence>
<dbReference type="PANTHER" id="PTHR43443:SF1">
    <property type="entry name" value="3-HEXULOSE-6-PHOSPHATE ISOMERASE"/>
    <property type="match status" value="1"/>
</dbReference>
<comment type="similarity">
    <text evidence="1">Belongs to the SIS family. PHI subfamily.</text>
</comment>
<evidence type="ECO:0000313" key="4">
    <source>
        <dbReference type="EMBL" id="GAA3286872.1"/>
    </source>
</evidence>
<evidence type="ECO:0000256" key="1">
    <source>
        <dbReference type="ARBA" id="ARBA00009235"/>
    </source>
</evidence>
<dbReference type="Gene3D" id="3.40.50.10490">
    <property type="entry name" value="Glucose-6-phosphate isomerase like protein, domain 1"/>
    <property type="match status" value="1"/>
</dbReference>
<evidence type="ECO:0000259" key="3">
    <source>
        <dbReference type="PROSITE" id="PS51464"/>
    </source>
</evidence>
<dbReference type="SUPFAM" id="SSF53697">
    <property type="entry name" value="SIS domain"/>
    <property type="match status" value="1"/>
</dbReference>
<dbReference type="Pfam" id="PF01380">
    <property type="entry name" value="SIS"/>
    <property type="match status" value="1"/>
</dbReference>
<dbReference type="InterPro" id="IPR017552">
    <property type="entry name" value="PHI/rmpB"/>
</dbReference>
<dbReference type="PANTHER" id="PTHR43443">
    <property type="entry name" value="3-HEXULOSE-6-PHOSPHATE ISOMERASE"/>
    <property type="match status" value="1"/>
</dbReference>
<feature type="domain" description="SIS" evidence="3">
    <location>
        <begin position="105"/>
        <end position="247"/>
    </location>
</feature>
<gene>
    <name evidence="4" type="ORF">GCM10020260_22370</name>
</gene>
<sequence>MWRDARSRSADSDASGEFSDMPPDYPTCPNGQVAWTFEGLCDGAHTGRIVSMDTDTTVAPAAMNPASAPADADDTAVAGALRTITAELTSTVEALALTPEALESLARVVDDADRVFVLAAGRSGFALRMTAMRLMHLGRTVHVVGETTAPAIRPGDVLLTASGSGTTGGVLRSAEKARSAGARVAAVTATSGSPLTELADAAVVVPAAQKLDRSGAVSAQYAGGLFEQSVALLGDAIFHALWRRSGLTGDDLWPYHANLE</sequence>